<evidence type="ECO:0000256" key="3">
    <source>
        <dbReference type="ARBA" id="ARBA00022722"/>
    </source>
</evidence>
<dbReference type="Proteomes" id="UP001479436">
    <property type="component" value="Unassembled WGS sequence"/>
</dbReference>
<dbReference type="Pfam" id="PF02130">
    <property type="entry name" value="YbeY"/>
    <property type="match status" value="1"/>
</dbReference>
<keyword evidence="6" id="KW-0378">Hydrolase</keyword>
<dbReference type="NCBIfam" id="TIGR00043">
    <property type="entry name" value="rRNA maturation RNase YbeY"/>
    <property type="match status" value="1"/>
</dbReference>
<evidence type="ECO:0000256" key="4">
    <source>
        <dbReference type="ARBA" id="ARBA00022723"/>
    </source>
</evidence>
<sequence>MVLFKNTQTLAKISARAAKRDIRQLLLFSGYKDWDLGVHLTGDRFIRKLNREYRDKDKPTDILSFPFHQAITPGNLDLPEYMTEDDRNLGDMIISVAYVLRHCKDNKITLQERLPVLYTHGICHLLGYDHETDTEYELMSKKEEEILKQFWEWKKTENGEKIS</sequence>
<keyword evidence="5" id="KW-0255">Endonuclease</keyword>
<name>A0ABR2W5J7_9FUNG</name>
<dbReference type="PROSITE" id="PS01306">
    <property type="entry name" value="UPF0054"/>
    <property type="match status" value="1"/>
</dbReference>
<keyword evidence="4" id="KW-0479">Metal-binding</keyword>
<evidence type="ECO:0000313" key="8">
    <source>
        <dbReference type="EMBL" id="KAK9720808.1"/>
    </source>
</evidence>
<dbReference type="HAMAP" id="MF_00009">
    <property type="entry name" value="Endoribonucl_YbeY"/>
    <property type="match status" value="1"/>
</dbReference>
<comment type="caution">
    <text evidence="8">The sequence shown here is derived from an EMBL/GenBank/DDBJ whole genome shotgun (WGS) entry which is preliminary data.</text>
</comment>
<comment type="similarity">
    <text evidence="2">Belongs to the endoribonuclease YbeY family.</text>
</comment>
<dbReference type="InterPro" id="IPR023091">
    <property type="entry name" value="MetalPrtase_cat_dom_sf_prd"/>
</dbReference>
<dbReference type="InterPro" id="IPR002036">
    <property type="entry name" value="YbeY"/>
</dbReference>
<accession>A0ABR2W5J7</accession>
<evidence type="ECO:0000256" key="7">
    <source>
        <dbReference type="ARBA" id="ARBA00022833"/>
    </source>
</evidence>
<keyword evidence="9" id="KW-1185">Reference proteome</keyword>
<evidence type="ECO:0000256" key="1">
    <source>
        <dbReference type="ARBA" id="ARBA00001947"/>
    </source>
</evidence>
<reference evidence="8 9" key="1">
    <citation type="submission" date="2023-04" db="EMBL/GenBank/DDBJ databases">
        <title>Genome of Basidiobolus ranarum AG-B5.</title>
        <authorList>
            <person name="Stajich J.E."/>
            <person name="Carter-House D."/>
            <person name="Gryganskyi A."/>
        </authorList>
    </citation>
    <scope>NUCLEOTIDE SEQUENCE [LARGE SCALE GENOMIC DNA]</scope>
    <source>
        <strain evidence="8 9">AG-B5</strain>
    </source>
</reference>
<evidence type="ECO:0000256" key="6">
    <source>
        <dbReference type="ARBA" id="ARBA00022801"/>
    </source>
</evidence>
<evidence type="ECO:0000313" key="9">
    <source>
        <dbReference type="Proteomes" id="UP001479436"/>
    </source>
</evidence>
<dbReference type="InterPro" id="IPR020549">
    <property type="entry name" value="YbeY_CS"/>
</dbReference>
<protein>
    <submittedName>
        <fullName evidence="8">Uncharacterized protein</fullName>
    </submittedName>
</protein>
<proteinExistence type="inferred from homology"/>
<dbReference type="PANTHER" id="PTHR46986">
    <property type="entry name" value="ENDORIBONUCLEASE YBEY, CHLOROPLASTIC"/>
    <property type="match status" value="1"/>
</dbReference>
<keyword evidence="3" id="KW-0540">Nuclease</keyword>
<keyword evidence="7" id="KW-0862">Zinc</keyword>
<dbReference type="Gene3D" id="3.40.390.30">
    <property type="entry name" value="Metalloproteases ('zincins'), catalytic domain"/>
    <property type="match status" value="1"/>
</dbReference>
<organism evidence="8 9">
    <name type="scientific">Basidiobolus ranarum</name>
    <dbReference type="NCBI Taxonomy" id="34480"/>
    <lineage>
        <taxon>Eukaryota</taxon>
        <taxon>Fungi</taxon>
        <taxon>Fungi incertae sedis</taxon>
        <taxon>Zoopagomycota</taxon>
        <taxon>Entomophthoromycotina</taxon>
        <taxon>Basidiobolomycetes</taxon>
        <taxon>Basidiobolales</taxon>
        <taxon>Basidiobolaceae</taxon>
        <taxon>Basidiobolus</taxon>
    </lineage>
</organism>
<gene>
    <name evidence="8" type="ORF">K7432_003872</name>
</gene>
<dbReference type="SUPFAM" id="SSF55486">
    <property type="entry name" value="Metalloproteases ('zincins'), catalytic domain"/>
    <property type="match status" value="1"/>
</dbReference>
<dbReference type="EMBL" id="JASJQH010007000">
    <property type="protein sequence ID" value="KAK9720808.1"/>
    <property type="molecule type" value="Genomic_DNA"/>
</dbReference>
<evidence type="ECO:0000256" key="5">
    <source>
        <dbReference type="ARBA" id="ARBA00022759"/>
    </source>
</evidence>
<comment type="cofactor">
    <cofactor evidence="1">
        <name>Zn(2+)</name>
        <dbReference type="ChEBI" id="CHEBI:29105"/>
    </cofactor>
</comment>
<evidence type="ECO:0000256" key="2">
    <source>
        <dbReference type="ARBA" id="ARBA00010875"/>
    </source>
</evidence>
<dbReference type="PANTHER" id="PTHR46986:SF1">
    <property type="entry name" value="ENDORIBONUCLEASE YBEY, CHLOROPLASTIC"/>
    <property type="match status" value="1"/>
</dbReference>